<evidence type="ECO:0000256" key="1">
    <source>
        <dbReference type="SAM" id="MobiDB-lite"/>
    </source>
</evidence>
<sequence length="294" mass="34148">MQELRQEADIRKKEKSLVGTSRAKSLNYSKNIPAFDSSHIPQRAATIKSDIKLSILPDILGTKKPQWNPTVLLDRTKEYHQQVSTNQTHFEIRKGLRDEANPPMRDNKIYDGVDTRNSFAGWNTSVQFNLLEHKKTHIQVNKEARYKSASRNREILKDKPYTKPYDRQIQILDQSRDLKVQEKELKAEIMQKVAHENPDISKEKAVAVVYKLVQDKKLKDGQEEFYGVKEESFHPDTSLTMKKAIIKKYKHDGVFQYNGALQKEIWSCCMGESKNTKGCIVSYKDLDKWQTISF</sequence>
<gene>
    <name evidence="2" type="ORF">SteCoe_7090</name>
</gene>
<accession>A0A1R2CNA5</accession>
<dbReference type="OrthoDB" id="284906at2759"/>
<organism evidence="2 3">
    <name type="scientific">Stentor coeruleus</name>
    <dbReference type="NCBI Taxonomy" id="5963"/>
    <lineage>
        <taxon>Eukaryota</taxon>
        <taxon>Sar</taxon>
        <taxon>Alveolata</taxon>
        <taxon>Ciliophora</taxon>
        <taxon>Postciliodesmatophora</taxon>
        <taxon>Heterotrichea</taxon>
        <taxon>Heterotrichida</taxon>
        <taxon>Stentoridae</taxon>
        <taxon>Stentor</taxon>
    </lineage>
</organism>
<dbReference type="EMBL" id="MPUH01000101">
    <property type="protein sequence ID" value="OMJ90503.1"/>
    <property type="molecule type" value="Genomic_DNA"/>
</dbReference>
<dbReference type="Proteomes" id="UP000187209">
    <property type="component" value="Unassembled WGS sequence"/>
</dbReference>
<name>A0A1R2CNA5_9CILI</name>
<proteinExistence type="predicted"/>
<feature type="compositionally biased region" description="Basic and acidic residues" evidence="1">
    <location>
        <begin position="1"/>
        <end position="16"/>
    </location>
</feature>
<evidence type="ECO:0000313" key="3">
    <source>
        <dbReference type="Proteomes" id="UP000187209"/>
    </source>
</evidence>
<reference evidence="2 3" key="1">
    <citation type="submission" date="2016-11" db="EMBL/GenBank/DDBJ databases">
        <title>The macronuclear genome of Stentor coeruleus: a giant cell with tiny introns.</title>
        <authorList>
            <person name="Slabodnick M."/>
            <person name="Ruby J.G."/>
            <person name="Reiff S.B."/>
            <person name="Swart E.C."/>
            <person name="Gosai S."/>
            <person name="Prabakaran S."/>
            <person name="Witkowska E."/>
            <person name="Larue G.E."/>
            <person name="Fisher S."/>
            <person name="Freeman R.M."/>
            <person name="Gunawardena J."/>
            <person name="Chu W."/>
            <person name="Stover N.A."/>
            <person name="Gregory B.D."/>
            <person name="Nowacki M."/>
            <person name="Derisi J."/>
            <person name="Roy S.W."/>
            <person name="Marshall W.F."/>
            <person name="Sood P."/>
        </authorList>
    </citation>
    <scope>NUCLEOTIDE SEQUENCE [LARGE SCALE GENOMIC DNA]</scope>
    <source>
        <strain evidence="2">WM001</strain>
    </source>
</reference>
<keyword evidence="3" id="KW-1185">Reference proteome</keyword>
<evidence type="ECO:0000313" key="2">
    <source>
        <dbReference type="EMBL" id="OMJ90503.1"/>
    </source>
</evidence>
<feature type="region of interest" description="Disordered" evidence="1">
    <location>
        <begin position="1"/>
        <end position="20"/>
    </location>
</feature>
<dbReference type="AlphaFoldDB" id="A0A1R2CNA5"/>
<protein>
    <submittedName>
        <fullName evidence="2">Uncharacterized protein</fullName>
    </submittedName>
</protein>
<comment type="caution">
    <text evidence="2">The sequence shown here is derived from an EMBL/GenBank/DDBJ whole genome shotgun (WGS) entry which is preliminary data.</text>
</comment>